<dbReference type="InterPro" id="IPR009056">
    <property type="entry name" value="Cyt_c-like_dom"/>
</dbReference>
<dbReference type="InterPro" id="IPR011478">
    <property type="entry name" value="DUF1585"/>
</dbReference>
<dbReference type="GO" id="GO:0046872">
    <property type="term" value="F:metal ion binding"/>
    <property type="evidence" value="ECO:0007669"/>
    <property type="project" value="UniProtKB-KW"/>
</dbReference>
<dbReference type="GO" id="GO:0020037">
    <property type="term" value="F:heme binding"/>
    <property type="evidence" value="ECO:0007669"/>
    <property type="project" value="InterPro"/>
</dbReference>
<dbReference type="Pfam" id="PF07624">
    <property type="entry name" value="PSD2"/>
    <property type="match status" value="1"/>
</dbReference>
<evidence type="ECO:0000259" key="7">
    <source>
        <dbReference type="PROSITE" id="PS51820"/>
    </source>
</evidence>
<keyword evidence="3 4" id="KW-0408">Iron</keyword>
<feature type="domain" description="PA14" evidence="7">
    <location>
        <begin position="168"/>
        <end position="315"/>
    </location>
</feature>
<dbReference type="Gene3D" id="1.10.760.10">
    <property type="entry name" value="Cytochrome c-like domain"/>
    <property type="match status" value="1"/>
</dbReference>
<keyword evidence="2 4" id="KW-0479">Metal-binding</keyword>
<gene>
    <name evidence="8" type="ORF">Pla110_43040</name>
</gene>
<dbReference type="Pfam" id="PF07691">
    <property type="entry name" value="PA14"/>
    <property type="match status" value="1"/>
</dbReference>
<evidence type="ECO:0000256" key="1">
    <source>
        <dbReference type="ARBA" id="ARBA00022617"/>
    </source>
</evidence>
<reference evidence="8 9" key="1">
    <citation type="submission" date="2019-02" db="EMBL/GenBank/DDBJ databases">
        <title>Deep-cultivation of Planctomycetes and their phenomic and genomic characterization uncovers novel biology.</title>
        <authorList>
            <person name="Wiegand S."/>
            <person name="Jogler M."/>
            <person name="Boedeker C."/>
            <person name="Pinto D."/>
            <person name="Vollmers J."/>
            <person name="Rivas-Marin E."/>
            <person name="Kohn T."/>
            <person name="Peeters S.H."/>
            <person name="Heuer A."/>
            <person name="Rast P."/>
            <person name="Oberbeckmann S."/>
            <person name="Bunk B."/>
            <person name="Jeske O."/>
            <person name="Meyerdierks A."/>
            <person name="Storesund J.E."/>
            <person name="Kallscheuer N."/>
            <person name="Luecker S."/>
            <person name="Lage O.M."/>
            <person name="Pohl T."/>
            <person name="Merkel B.J."/>
            <person name="Hornburger P."/>
            <person name="Mueller R.-W."/>
            <person name="Bruemmer F."/>
            <person name="Labrenz M."/>
            <person name="Spormann A.M."/>
            <person name="Op den Camp H."/>
            <person name="Overmann J."/>
            <person name="Amann R."/>
            <person name="Jetten M.S.M."/>
            <person name="Mascher T."/>
            <person name="Medema M.H."/>
            <person name="Devos D.P."/>
            <person name="Kaster A.-K."/>
            <person name="Ovreas L."/>
            <person name="Rohde M."/>
            <person name="Galperin M.Y."/>
            <person name="Jogler C."/>
        </authorList>
    </citation>
    <scope>NUCLEOTIDE SEQUENCE [LARGE SCALE GENOMIC DNA]</scope>
    <source>
        <strain evidence="8 9">Pla110</strain>
    </source>
</reference>
<evidence type="ECO:0000256" key="3">
    <source>
        <dbReference type="ARBA" id="ARBA00023004"/>
    </source>
</evidence>
<feature type="compositionally biased region" description="Low complexity" evidence="5">
    <location>
        <begin position="837"/>
        <end position="848"/>
    </location>
</feature>
<feature type="domain" description="Cytochrome c" evidence="6">
    <location>
        <begin position="53"/>
        <end position="181"/>
    </location>
</feature>
<dbReference type="Proteomes" id="UP000317178">
    <property type="component" value="Chromosome"/>
</dbReference>
<evidence type="ECO:0000313" key="9">
    <source>
        <dbReference type="Proteomes" id="UP000317178"/>
    </source>
</evidence>
<sequence>MPRLGSNKPVPPRLKLTGIAAQLLVMFLMLSTLVYGDDAATPEPQSKPSEYDQLLARGEAIWKKSCVECHGENGEGVELIYEMALVGDDTVGQLTEVIEGTMPKDAAEDCVGEDAEAVAAWIHHSFYSEAARLRNRPAQIKLVHLTANQLRQSLADLYGQFGGNIPKDDKRGVLAEYFDGSNRNKDKLKVKRFDPVINFDWENDSPGDDIQSEAFFVHWRAGLKVEETGKYEIVVRSTAAFKMYFGRFGRLFIDNHVQSGDKTEFRKTMTLLAGRVYPLQIDLYQRKRKTEQPPVKVSLSWTPPHGTEEVIPNRNLVPVMPPATFALQTNLPPDDRSYGYDRGLAVDRSWDESTTLAAAEFASIVVDELWPDYQNRHKEEPNVNRARLRAFITELAEVAFRGPLSDEERQFYIDEQIAATEDDALAIQRCLLTILKSPRFLYPDLDRDRSVSQQAANRLALTLFDSLPSDTALREAVTKNELETEEQIRTMAQQMVNDYRCEGKMLEMLFEWLNLSHLGDIAKDSEKFPNFDQALVADLRASLKVTLEDAVIDSDSDFRQLFDADSVYTNRRLAEFYGDAWASPQFAIEDAEAVKANALSDPNKPARAERPPAKSAEDYFGLIPVSDFVKTEASAPYNHGILSHPYLMSGLAYSETTSPIHRGVFLIRYMLGRTLKPPNAAFTPLSPDLHPNLTTRERVNLQTGSETCQVCHAKINPLGFTLEGFDAVGRFREKEGENLVDSTGSYIDRNGENTTFNGADDLAQYLSGSEDAHRAFVHRTFQHFVKQPIAAYGPNRLDELMEKFRSENYDLRKLLVEIAVIAAQPTTSNTPASREQTSSTSSPNSAPN</sequence>
<dbReference type="PROSITE" id="PS51820">
    <property type="entry name" value="PA14"/>
    <property type="match status" value="1"/>
</dbReference>
<keyword evidence="1 4" id="KW-0349">Heme</keyword>
<dbReference type="Pfam" id="PF13442">
    <property type="entry name" value="Cytochrome_CBB3"/>
    <property type="match status" value="1"/>
</dbReference>
<dbReference type="InterPro" id="IPR036909">
    <property type="entry name" value="Cyt_c-like_dom_sf"/>
</dbReference>
<name>A0A518CTK0_9PLAN</name>
<dbReference type="InterPro" id="IPR013042">
    <property type="entry name" value="DUF1592"/>
</dbReference>
<dbReference type="Pfam" id="PF07631">
    <property type="entry name" value="PSD4"/>
    <property type="match status" value="1"/>
</dbReference>
<dbReference type="PROSITE" id="PS51007">
    <property type="entry name" value="CYTC"/>
    <property type="match status" value="1"/>
</dbReference>
<dbReference type="InterPro" id="IPR037524">
    <property type="entry name" value="PA14/GLEYA"/>
</dbReference>
<dbReference type="EMBL" id="CP036281">
    <property type="protein sequence ID" value="QDU82546.1"/>
    <property type="molecule type" value="Genomic_DNA"/>
</dbReference>
<dbReference type="SMART" id="SM00758">
    <property type="entry name" value="PA14"/>
    <property type="match status" value="1"/>
</dbReference>
<evidence type="ECO:0000256" key="4">
    <source>
        <dbReference type="PROSITE-ProRule" id="PRU00433"/>
    </source>
</evidence>
<dbReference type="KEGG" id="plon:Pla110_43040"/>
<dbReference type="Gene3D" id="3.90.182.10">
    <property type="entry name" value="Toxin - Anthrax Protective Antigen,domain 1"/>
    <property type="match status" value="1"/>
</dbReference>
<keyword evidence="9" id="KW-1185">Reference proteome</keyword>
<evidence type="ECO:0000256" key="2">
    <source>
        <dbReference type="ARBA" id="ARBA00022723"/>
    </source>
</evidence>
<dbReference type="InterPro" id="IPR013039">
    <property type="entry name" value="DUF1588"/>
</dbReference>
<organism evidence="8 9">
    <name type="scientific">Polystyrenella longa</name>
    <dbReference type="NCBI Taxonomy" id="2528007"/>
    <lineage>
        <taxon>Bacteria</taxon>
        <taxon>Pseudomonadati</taxon>
        <taxon>Planctomycetota</taxon>
        <taxon>Planctomycetia</taxon>
        <taxon>Planctomycetales</taxon>
        <taxon>Planctomycetaceae</taxon>
        <taxon>Polystyrenella</taxon>
    </lineage>
</organism>
<feature type="compositionally biased region" description="Polar residues" evidence="5">
    <location>
        <begin position="826"/>
        <end position="836"/>
    </location>
</feature>
<dbReference type="InterPro" id="IPR011658">
    <property type="entry name" value="PA14_dom"/>
</dbReference>
<dbReference type="RefSeq" id="WP_144998837.1">
    <property type="nucleotide sequence ID" value="NZ_CP036281.1"/>
</dbReference>
<dbReference type="OrthoDB" id="175242at2"/>
<evidence type="ECO:0000313" key="8">
    <source>
        <dbReference type="EMBL" id="QDU82546.1"/>
    </source>
</evidence>
<feature type="region of interest" description="Disordered" evidence="5">
    <location>
        <begin position="826"/>
        <end position="848"/>
    </location>
</feature>
<protein>
    <submittedName>
        <fullName evidence="8">PA14 domain protein</fullName>
    </submittedName>
</protein>
<evidence type="ECO:0000256" key="5">
    <source>
        <dbReference type="SAM" id="MobiDB-lite"/>
    </source>
</evidence>
<dbReference type="AlphaFoldDB" id="A0A518CTK0"/>
<accession>A0A518CTK0</accession>
<dbReference type="SUPFAM" id="SSF56988">
    <property type="entry name" value="Anthrax protective antigen"/>
    <property type="match status" value="1"/>
</dbReference>
<dbReference type="Pfam" id="PF07627">
    <property type="entry name" value="PSCyt3"/>
    <property type="match status" value="1"/>
</dbReference>
<dbReference type="GO" id="GO:0009055">
    <property type="term" value="F:electron transfer activity"/>
    <property type="evidence" value="ECO:0007669"/>
    <property type="project" value="InterPro"/>
</dbReference>
<proteinExistence type="predicted"/>
<evidence type="ECO:0000259" key="6">
    <source>
        <dbReference type="PROSITE" id="PS51007"/>
    </source>
</evidence>
<dbReference type="SUPFAM" id="SSF46626">
    <property type="entry name" value="Cytochrome c"/>
    <property type="match status" value="1"/>
</dbReference>